<organism evidence="2 3">
    <name type="scientific">Caulobacter segnis</name>
    <dbReference type="NCBI Taxonomy" id="88688"/>
    <lineage>
        <taxon>Bacteria</taxon>
        <taxon>Pseudomonadati</taxon>
        <taxon>Pseudomonadota</taxon>
        <taxon>Alphaproteobacteria</taxon>
        <taxon>Caulobacterales</taxon>
        <taxon>Caulobacteraceae</taxon>
        <taxon>Caulobacter</taxon>
    </lineage>
</organism>
<evidence type="ECO:0000313" key="2">
    <source>
        <dbReference type="EMBL" id="USQ97695.1"/>
    </source>
</evidence>
<protein>
    <submittedName>
        <fullName evidence="2">Uncharacterized protein</fullName>
    </submittedName>
</protein>
<accession>A0ABY4ZY69</accession>
<dbReference type="Proteomes" id="UP001057520">
    <property type="component" value="Chromosome"/>
</dbReference>
<dbReference type="EMBL" id="CP096040">
    <property type="protein sequence ID" value="USQ97695.1"/>
    <property type="molecule type" value="Genomic_DNA"/>
</dbReference>
<feature type="signal peptide" evidence="1">
    <location>
        <begin position="1"/>
        <end position="27"/>
    </location>
</feature>
<name>A0ABY4ZY69_9CAUL</name>
<gene>
    <name evidence="2" type="ORF">MZV50_09245</name>
</gene>
<proteinExistence type="predicted"/>
<reference evidence="2 3" key="1">
    <citation type="submission" date="2022-04" db="EMBL/GenBank/DDBJ databases">
        <title>Genome sequence of soybean root-associated Caulobacter segnis RL271.</title>
        <authorList>
            <person name="Longley R."/>
            <person name="Bonito G."/>
            <person name="Trigodet F."/>
            <person name="Crosson S."/>
            <person name="Fiebig A."/>
        </authorList>
    </citation>
    <scope>NUCLEOTIDE SEQUENCE [LARGE SCALE GENOMIC DNA]</scope>
    <source>
        <strain evidence="2 3">RL271</strain>
    </source>
</reference>
<feature type="chain" id="PRO_5047390356" evidence="1">
    <location>
        <begin position="28"/>
        <end position="171"/>
    </location>
</feature>
<evidence type="ECO:0000256" key="1">
    <source>
        <dbReference type="SAM" id="SignalP"/>
    </source>
</evidence>
<sequence length="171" mass="19113">MRPSTAPTVVALTVLACALLNTTTASAQRQRGDESWGQPGVSFLQYRTDAVECAYRVGQDAPVDYPQVDLVFSSNIVIPDAEKDVDMPMREMVDATAPNPQRMTRPWREISSQLQEPLAKCLGERGYHRFRLTKDQVGGLKALSPGSRARQVYLWNLAVDPGVQRRQVVRR</sequence>
<dbReference type="PROSITE" id="PS51257">
    <property type="entry name" value="PROKAR_LIPOPROTEIN"/>
    <property type="match status" value="1"/>
</dbReference>
<keyword evidence="3" id="KW-1185">Reference proteome</keyword>
<evidence type="ECO:0000313" key="3">
    <source>
        <dbReference type="Proteomes" id="UP001057520"/>
    </source>
</evidence>
<keyword evidence="1" id="KW-0732">Signal</keyword>